<organism evidence="1 2">
    <name type="scientific">Psychracetigena formicireducens</name>
    <dbReference type="NCBI Taxonomy" id="2986056"/>
    <lineage>
        <taxon>Bacteria</taxon>
        <taxon>Bacillati</taxon>
        <taxon>Candidatus Lithacetigenota</taxon>
        <taxon>Candidatus Psychracetigena</taxon>
    </lineage>
</organism>
<comment type="caution">
    <text evidence="1">The sequence shown here is derived from an EMBL/GenBank/DDBJ whole genome shotgun (WGS) entry which is preliminary data.</text>
</comment>
<reference evidence="1 2" key="1">
    <citation type="journal article" date="2021" name="bioRxiv">
        <title>Unique metabolic strategies in Hadean analogues reveal hints for primordial physiology.</title>
        <authorList>
            <person name="Nobu M.K."/>
            <person name="Nakai R."/>
            <person name="Tamazawa S."/>
            <person name="Mori H."/>
            <person name="Toyoda A."/>
            <person name="Ijiri A."/>
            <person name="Suzuki S."/>
            <person name="Kurokawa K."/>
            <person name="Kamagata Y."/>
            <person name="Tamaki H."/>
        </authorList>
    </citation>
    <scope>NUCLEOTIDE SEQUENCE [LARGE SCALE GENOMIC DNA]</scope>
    <source>
        <strain evidence="1">BS525</strain>
    </source>
</reference>
<protein>
    <submittedName>
        <fullName evidence="1">Uncharacterized protein</fullName>
    </submittedName>
</protein>
<proteinExistence type="predicted"/>
<evidence type="ECO:0000313" key="1">
    <source>
        <dbReference type="EMBL" id="MBT9145940.1"/>
    </source>
</evidence>
<dbReference type="EMBL" id="QLTW01000236">
    <property type="protein sequence ID" value="MBT9145940.1"/>
    <property type="molecule type" value="Genomic_DNA"/>
</dbReference>
<gene>
    <name evidence="1" type="ORF">DDT42_01818</name>
</gene>
<evidence type="ECO:0000313" key="2">
    <source>
        <dbReference type="Proteomes" id="UP000811545"/>
    </source>
</evidence>
<sequence length="63" mass="7595">MVNNQKIVIGDRVLTREDLFKEKERSRKERAKLSFEEKIRILVNLQKLAKTWGKKKDVVIWKI</sequence>
<dbReference type="AlphaFoldDB" id="A0A9E2BHZ0"/>
<accession>A0A9E2BHZ0</accession>
<name>A0A9E2BHZ0_PSYF1</name>
<dbReference type="Proteomes" id="UP000811545">
    <property type="component" value="Unassembled WGS sequence"/>
</dbReference>